<reference evidence="1 2" key="1">
    <citation type="submission" date="2018-10" db="EMBL/GenBank/DDBJ databases">
        <title>A high-quality apple genome assembly.</title>
        <authorList>
            <person name="Hu J."/>
        </authorList>
    </citation>
    <scope>NUCLEOTIDE SEQUENCE [LARGE SCALE GENOMIC DNA]</scope>
    <source>
        <strain evidence="2">cv. HFTH1</strain>
        <tissue evidence="1">Young leaf</tissue>
    </source>
</reference>
<keyword evidence="2" id="KW-1185">Reference proteome</keyword>
<dbReference type="Proteomes" id="UP000290289">
    <property type="component" value="Chromosome 3"/>
</dbReference>
<sequence>MHALNVVIEIDCGWLTRPTPAGAPTTVGQEKSLSHCTHVKVSNLAVGGRILVTITPIFVVVWVDPDGKKTPNHRHRCQKGARFKGRWRLKTTISGLVSGEGRVDVAHAGSRDAACRRRRRD</sequence>
<organism evidence="1 2">
    <name type="scientific">Malus domestica</name>
    <name type="common">Apple</name>
    <name type="synonym">Pyrus malus</name>
    <dbReference type="NCBI Taxonomy" id="3750"/>
    <lineage>
        <taxon>Eukaryota</taxon>
        <taxon>Viridiplantae</taxon>
        <taxon>Streptophyta</taxon>
        <taxon>Embryophyta</taxon>
        <taxon>Tracheophyta</taxon>
        <taxon>Spermatophyta</taxon>
        <taxon>Magnoliopsida</taxon>
        <taxon>eudicotyledons</taxon>
        <taxon>Gunneridae</taxon>
        <taxon>Pentapetalae</taxon>
        <taxon>rosids</taxon>
        <taxon>fabids</taxon>
        <taxon>Rosales</taxon>
        <taxon>Rosaceae</taxon>
        <taxon>Amygdaloideae</taxon>
        <taxon>Maleae</taxon>
        <taxon>Malus</taxon>
    </lineage>
</organism>
<dbReference type="EMBL" id="RDQH01000329">
    <property type="protein sequence ID" value="RXI04479.1"/>
    <property type="molecule type" value="Genomic_DNA"/>
</dbReference>
<evidence type="ECO:0000313" key="2">
    <source>
        <dbReference type="Proteomes" id="UP000290289"/>
    </source>
</evidence>
<comment type="caution">
    <text evidence="1">The sequence shown here is derived from an EMBL/GenBank/DDBJ whole genome shotgun (WGS) entry which is preliminary data.</text>
</comment>
<gene>
    <name evidence="1" type="ORF">DVH24_038753</name>
</gene>
<protein>
    <submittedName>
        <fullName evidence="1">Uncharacterized protein</fullName>
    </submittedName>
</protein>
<evidence type="ECO:0000313" key="1">
    <source>
        <dbReference type="EMBL" id="RXI04479.1"/>
    </source>
</evidence>
<proteinExistence type="predicted"/>
<dbReference type="AlphaFoldDB" id="A0A498K871"/>
<accession>A0A498K871</accession>
<name>A0A498K871_MALDO</name>